<dbReference type="InterPro" id="IPR012902">
    <property type="entry name" value="N_methyl_site"/>
</dbReference>
<accession>A0A8F9TVY3</accession>
<keyword evidence="1" id="KW-1133">Transmembrane helix</keyword>
<sequence length="173" mass="18340">MMRARFSRGFTLVEVVLAVGVFAVTIVGLLALLTPTAKSTAEISDYARASALGDGIQGELERLRDANVGAGRLDALHDVVAANTPLKLVASADATRVLRESDAVAAGLSERDWHFLIEIREQPAPLNYTAGAAFLALTATVKWPYKIPSGETDVTDADLTQASSLMLNFAISP</sequence>
<reference evidence="2" key="1">
    <citation type="submission" date="2021-08" db="EMBL/GenBank/DDBJ databases">
        <title>Genome of a novel bacterium of the phylum Verrucomicrobia, Oleiharenicola sp. KSB-15.</title>
        <authorList>
            <person name="Chung J.-H."/>
            <person name="Ahn J.-H."/>
            <person name="Yoon Y."/>
            <person name="Kim D.-Y."/>
            <person name="An S.-H."/>
            <person name="Park I."/>
            <person name="Yeon J."/>
        </authorList>
    </citation>
    <scope>NUCLEOTIDE SEQUENCE</scope>
    <source>
        <strain evidence="2">KSB-15</strain>
    </source>
</reference>
<organism evidence="2 3">
    <name type="scientific">Horticoccus luteus</name>
    <dbReference type="NCBI Taxonomy" id="2862869"/>
    <lineage>
        <taxon>Bacteria</taxon>
        <taxon>Pseudomonadati</taxon>
        <taxon>Verrucomicrobiota</taxon>
        <taxon>Opitutia</taxon>
        <taxon>Opitutales</taxon>
        <taxon>Opitutaceae</taxon>
        <taxon>Horticoccus</taxon>
    </lineage>
</organism>
<protein>
    <submittedName>
        <fullName evidence="2">Prepilin-type N-terminal cleavage/methylation domain-containing protein</fullName>
    </submittedName>
</protein>
<feature type="transmembrane region" description="Helical" evidence="1">
    <location>
        <begin position="12"/>
        <end position="33"/>
    </location>
</feature>
<dbReference type="Proteomes" id="UP000825051">
    <property type="component" value="Chromosome"/>
</dbReference>
<name>A0A8F9TVY3_9BACT</name>
<evidence type="ECO:0000313" key="3">
    <source>
        <dbReference type="Proteomes" id="UP000825051"/>
    </source>
</evidence>
<keyword evidence="3" id="KW-1185">Reference proteome</keyword>
<dbReference type="PROSITE" id="PS00409">
    <property type="entry name" value="PROKAR_NTER_METHYL"/>
    <property type="match status" value="1"/>
</dbReference>
<keyword evidence="1" id="KW-0472">Membrane</keyword>
<dbReference type="EMBL" id="CP080507">
    <property type="protein sequence ID" value="QYM80116.1"/>
    <property type="molecule type" value="Genomic_DNA"/>
</dbReference>
<evidence type="ECO:0000313" key="2">
    <source>
        <dbReference type="EMBL" id="QYM80116.1"/>
    </source>
</evidence>
<keyword evidence="1" id="KW-0812">Transmembrane</keyword>
<gene>
    <name evidence="2" type="ORF">K0B96_05730</name>
</gene>
<evidence type="ECO:0000256" key="1">
    <source>
        <dbReference type="SAM" id="Phobius"/>
    </source>
</evidence>
<proteinExistence type="predicted"/>
<dbReference type="KEGG" id="ole:K0B96_05730"/>
<dbReference type="AlphaFoldDB" id="A0A8F9TVY3"/>
<dbReference type="RefSeq" id="WP_220164842.1">
    <property type="nucleotide sequence ID" value="NZ_CP080507.1"/>
</dbReference>